<reference evidence="3" key="1">
    <citation type="submission" date="2025-08" db="UniProtKB">
        <authorList>
            <consortium name="RefSeq"/>
        </authorList>
    </citation>
    <scope>IDENTIFICATION</scope>
    <source>
        <tissue evidence="3">Whole larvae</tissue>
    </source>
</reference>
<organism evidence="2 3">
    <name type="scientific">Galleria mellonella</name>
    <name type="common">Greater wax moth</name>
    <dbReference type="NCBI Taxonomy" id="7137"/>
    <lineage>
        <taxon>Eukaryota</taxon>
        <taxon>Metazoa</taxon>
        <taxon>Ecdysozoa</taxon>
        <taxon>Arthropoda</taxon>
        <taxon>Hexapoda</taxon>
        <taxon>Insecta</taxon>
        <taxon>Pterygota</taxon>
        <taxon>Neoptera</taxon>
        <taxon>Endopterygota</taxon>
        <taxon>Lepidoptera</taxon>
        <taxon>Glossata</taxon>
        <taxon>Ditrysia</taxon>
        <taxon>Pyraloidea</taxon>
        <taxon>Pyralidae</taxon>
        <taxon>Galleriinae</taxon>
        <taxon>Galleria</taxon>
    </lineage>
</organism>
<dbReference type="GeneID" id="128202102"/>
<gene>
    <name evidence="3" type="primary">LOC128202102</name>
</gene>
<sequence length="249" mass="26288">MKFIAMNVMHGGMLGGVVWRRAGRAARSRARAALAVCGGAALLACWRLSAPAAARVSTDADFSGARPAALAHLLADFSAHPLPERGAWSVEQEFSNYTSWRYTVTYECGARCSARATVEAHDESQPARAPQHGSGGGGGGGDAHRVRVRHSYCTSLPMLPWPQLCGEIDTETLVTSGAGGRGARLREHASARCVGAAAAAAAAALLTGCGDERGLRARRRLHLHHLRLALAHAHTHAHPHTTGDRLNFS</sequence>
<dbReference type="RefSeq" id="XP_052757156.1">
    <property type="nucleotide sequence ID" value="XM_052901196.1"/>
</dbReference>
<keyword evidence="2" id="KW-1185">Reference proteome</keyword>
<evidence type="ECO:0000256" key="1">
    <source>
        <dbReference type="SAM" id="MobiDB-lite"/>
    </source>
</evidence>
<evidence type="ECO:0000313" key="3">
    <source>
        <dbReference type="RefSeq" id="XP_052757156.1"/>
    </source>
</evidence>
<name>A0ABM3N0Q6_GALME</name>
<feature type="region of interest" description="Disordered" evidence="1">
    <location>
        <begin position="119"/>
        <end position="142"/>
    </location>
</feature>
<dbReference type="Proteomes" id="UP001652740">
    <property type="component" value="Unplaced"/>
</dbReference>
<proteinExistence type="predicted"/>
<evidence type="ECO:0000313" key="2">
    <source>
        <dbReference type="Proteomes" id="UP001652740"/>
    </source>
</evidence>
<accession>A0ABM3N0Q6</accession>
<protein>
    <submittedName>
        <fullName evidence="3">Uncharacterized protein LOC128202102 isoform X1</fullName>
    </submittedName>
</protein>